<feature type="compositionally biased region" description="Basic and acidic residues" evidence="1">
    <location>
        <begin position="49"/>
        <end position="62"/>
    </location>
</feature>
<feature type="compositionally biased region" description="Polar residues" evidence="1">
    <location>
        <begin position="98"/>
        <end position="117"/>
    </location>
</feature>
<dbReference type="InterPro" id="IPR027417">
    <property type="entry name" value="P-loop_NTPase"/>
</dbReference>
<feature type="compositionally biased region" description="Basic and acidic residues" evidence="1">
    <location>
        <begin position="75"/>
        <end position="97"/>
    </location>
</feature>
<dbReference type="AlphaFoldDB" id="A0AAV1PUV4"/>
<dbReference type="PANTHER" id="PTHR10903:SF188">
    <property type="entry name" value="GTPASE IMAP FAMILY MEMBER 2-LIKE-RELATED"/>
    <property type="match status" value="1"/>
</dbReference>
<sequence length="402" mass="44608">MEAEDDDDTAAGGQTEVASVFPSVTNDKAEELEDSAAETKCGPVNELSEAEHSERKDERTTIEESEITSEEASASDEKGYDHSAGEVDEVKEVHNESSSDSDQTAEESNTLECTSQSDESEMTPELTLVLVGETNSIEIGSKNILFDHDEQTNVEQFSSKLYDLCGRHISVINMLGLQSIDKFSLNRGIHAFLLLLPNGLHSSQYSSGVQWLEKAFGKESLAYLMTVVTHKSDETCESAVTDLKANSSFTEKRYHTCQNSMMDGNEIIALLEKIDVMVSENDPHCYSGLMCDDTKEQKDQLDHKYQEEESIDSSESQQNPTADELDKNESEIKIKCDPLNEPDDIEHSEKKDDSTTSGGYLHIKSLTASADDKGKHGFFEYQTLNDVLTLKDENNTSNFVNN</sequence>
<dbReference type="PANTHER" id="PTHR10903">
    <property type="entry name" value="GTPASE, IMAP FAMILY MEMBER-RELATED"/>
    <property type="match status" value="1"/>
</dbReference>
<reference evidence="2 3" key="1">
    <citation type="submission" date="2024-01" db="EMBL/GenBank/DDBJ databases">
        <authorList>
            <person name="Alioto T."/>
            <person name="Alioto T."/>
            <person name="Gomez Garrido J."/>
        </authorList>
    </citation>
    <scope>NUCLEOTIDE SEQUENCE [LARGE SCALE GENOMIC DNA]</scope>
</reference>
<evidence type="ECO:0000256" key="1">
    <source>
        <dbReference type="SAM" id="MobiDB-lite"/>
    </source>
</evidence>
<gene>
    <name evidence="2" type="ORF">FSCOSCO3_A030162</name>
</gene>
<feature type="region of interest" description="Disordered" evidence="1">
    <location>
        <begin position="298"/>
        <end position="359"/>
    </location>
</feature>
<comment type="caution">
    <text evidence="2">The sequence shown here is derived from an EMBL/GenBank/DDBJ whole genome shotgun (WGS) entry which is preliminary data.</text>
</comment>
<feature type="region of interest" description="Disordered" evidence="1">
    <location>
        <begin position="1"/>
        <end position="123"/>
    </location>
</feature>
<organism evidence="2 3">
    <name type="scientific">Scomber scombrus</name>
    <name type="common">Atlantic mackerel</name>
    <name type="synonym">Scomber vernalis</name>
    <dbReference type="NCBI Taxonomy" id="13677"/>
    <lineage>
        <taxon>Eukaryota</taxon>
        <taxon>Metazoa</taxon>
        <taxon>Chordata</taxon>
        <taxon>Craniata</taxon>
        <taxon>Vertebrata</taxon>
        <taxon>Euteleostomi</taxon>
        <taxon>Actinopterygii</taxon>
        <taxon>Neopterygii</taxon>
        <taxon>Teleostei</taxon>
        <taxon>Neoteleostei</taxon>
        <taxon>Acanthomorphata</taxon>
        <taxon>Pelagiaria</taxon>
        <taxon>Scombriformes</taxon>
        <taxon>Scombridae</taxon>
        <taxon>Scomber</taxon>
    </lineage>
</organism>
<dbReference type="Gene3D" id="3.40.50.300">
    <property type="entry name" value="P-loop containing nucleotide triphosphate hydrolases"/>
    <property type="match status" value="1"/>
</dbReference>
<feature type="compositionally biased region" description="Basic and acidic residues" evidence="1">
    <location>
        <begin position="298"/>
        <end position="307"/>
    </location>
</feature>
<dbReference type="Proteomes" id="UP001314229">
    <property type="component" value="Unassembled WGS sequence"/>
</dbReference>
<feature type="compositionally biased region" description="Basic and acidic residues" evidence="1">
    <location>
        <begin position="324"/>
        <end position="338"/>
    </location>
</feature>
<feature type="compositionally biased region" description="Basic and acidic residues" evidence="1">
    <location>
        <begin position="345"/>
        <end position="354"/>
    </location>
</feature>
<protein>
    <submittedName>
        <fullName evidence="2">Uncharacterized protein LOC128378212</fullName>
    </submittedName>
</protein>
<evidence type="ECO:0000313" key="3">
    <source>
        <dbReference type="Proteomes" id="UP001314229"/>
    </source>
</evidence>
<name>A0AAV1PUV4_SCOSC</name>
<dbReference type="InterPro" id="IPR045058">
    <property type="entry name" value="GIMA/IAN/Toc"/>
</dbReference>
<dbReference type="EMBL" id="CAWUFR010000286">
    <property type="protein sequence ID" value="CAK6975208.1"/>
    <property type="molecule type" value="Genomic_DNA"/>
</dbReference>
<keyword evidence="3" id="KW-1185">Reference proteome</keyword>
<accession>A0AAV1PUV4</accession>
<evidence type="ECO:0000313" key="2">
    <source>
        <dbReference type="EMBL" id="CAK6975208.1"/>
    </source>
</evidence>
<proteinExistence type="predicted"/>